<name>A0A0S8FTK2_UNCW3</name>
<evidence type="ECO:0000313" key="1">
    <source>
        <dbReference type="EMBL" id="KPK64023.1"/>
    </source>
</evidence>
<dbReference type="Proteomes" id="UP000051373">
    <property type="component" value="Unassembled WGS sequence"/>
</dbReference>
<dbReference type="STRING" id="1703779.AMJ83_04180"/>
<dbReference type="AlphaFoldDB" id="A0A0S8FTK2"/>
<dbReference type="EMBL" id="LJUJ01000006">
    <property type="protein sequence ID" value="KPK64023.1"/>
    <property type="molecule type" value="Genomic_DNA"/>
</dbReference>
<protein>
    <recommendedName>
        <fullName evidence="3">Roadblock/LAMTOR2 domain-containing protein</fullName>
    </recommendedName>
</protein>
<gene>
    <name evidence="1" type="ORF">AMJ83_04180</name>
</gene>
<dbReference type="Gene3D" id="3.30.450.30">
    <property type="entry name" value="Dynein light chain 2a, cytoplasmic"/>
    <property type="match status" value="1"/>
</dbReference>
<accession>A0A0S8FTK2</accession>
<organism evidence="1 2">
    <name type="scientific">candidate division WOR_3 bacterium SM23_42</name>
    <dbReference type="NCBI Taxonomy" id="1703779"/>
    <lineage>
        <taxon>Bacteria</taxon>
        <taxon>Bacteria division WOR-3</taxon>
    </lineage>
</organism>
<evidence type="ECO:0008006" key="3">
    <source>
        <dbReference type="Google" id="ProtNLM"/>
    </source>
</evidence>
<sequence length="129" mass="14538">MPDELQEEIRRVAEKIPGCRYASLVGYDGISVAQHIIEAKCDVNAYDAEISSIMLVTKEVKDNLAISEERELIWLTEESFFIIHPVGDDYFVYACLKADGSNPGAARIALNEVKQTFYKIIYRETSGTE</sequence>
<evidence type="ECO:0000313" key="2">
    <source>
        <dbReference type="Proteomes" id="UP000051373"/>
    </source>
</evidence>
<reference evidence="1 2" key="1">
    <citation type="journal article" date="2015" name="Microbiome">
        <title>Genomic resolution of linkages in carbon, nitrogen, and sulfur cycling among widespread estuary sediment bacteria.</title>
        <authorList>
            <person name="Baker B.J."/>
            <person name="Lazar C.S."/>
            <person name="Teske A.P."/>
            <person name="Dick G.J."/>
        </authorList>
    </citation>
    <scope>NUCLEOTIDE SEQUENCE [LARGE SCALE GENOMIC DNA]</scope>
    <source>
        <strain evidence="1">SM23_42</strain>
    </source>
</reference>
<dbReference type="SUPFAM" id="SSF103196">
    <property type="entry name" value="Roadblock/LC7 domain"/>
    <property type="match status" value="1"/>
</dbReference>
<comment type="caution">
    <text evidence="1">The sequence shown here is derived from an EMBL/GenBank/DDBJ whole genome shotgun (WGS) entry which is preliminary data.</text>
</comment>
<proteinExistence type="predicted"/>